<organism evidence="1 2">
    <name type="scientific">Onchocerca volvulus</name>
    <dbReference type="NCBI Taxonomy" id="6282"/>
    <lineage>
        <taxon>Eukaryota</taxon>
        <taxon>Metazoa</taxon>
        <taxon>Ecdysozoa</taxon>
        <taxon>Nematoda</taxon>
        <taxon>Chromadorea</taxon>
        <taxon>Rhabditida</taxon>
        <taxon>Spirurina</taxon>
        <taxon>Spiruromorpha</taxon>
        <taxon>Filarioidea</taxon>
        <taxon>Onchocercidae</taxon>
        <taxon>Onchocerca</taxon>
    </lineage>
</organism>
<proteinExistence type="predicted"/>
<dbReference type="AlphaFoldDB" id="A0A8R1U1P2"/>
<dbReference type="Proteomes" id="UP000024404">
    <property type="component" value="Unassembled WGS sequence"/>
</dbReference>
<reference evidence="2" key="1">
    <citation type="submission" date="2013-10" db="EMBL/GenBank/DDBJ databases">
        <title>Genome sequencing of Onchocerca volvulus.</title>
        <authorList>
            <person name="Cotton J."/>
            <person name="Tsai J."/>
            <person name="Stanley E."/>
            <person name="Tracey A."/>
            <person name="Holroyd N."/>
            <person name="Lustigman S."/>
            <person name="Berriman M."/>
        </authorList>
    </citation>
    <scope>NUCLEOTIDE SEQUENCE</scope>
</reference>
<reference evidence="1" key="2">
    <citation type="submission" date="2022-06" db="UniProtKB">
        <authorList>
            <consortium name="EnsemblMetazoa"/>
        </authorList>
    </citation>
    <scope>IDENTIFICATION</scope>
</reference>
<sequence length="73" mass="8230">MSITSLSSSITTTTDLDHCLSENHLLSDNYCLRAPSPLPPTTTTTNNPALHQQFLHFMELWNKQISINHHEAL</sequence>
<accession>A0A8R1U1P2</accession>
<protein>
    <submittedName>
        <fullName evidence="1">Uncharacterized protein</fullName>
    </submittedName>
</protein>
<evidence type="ECO:0000313" key="2">
    <source>
        <dbReference type="Proteomes" id="UP000024404"/>
    </source>
</evidence>
<dbReference type="EnsemblMetazoa" id="OVOC9273.1">
    <property type="protein sequence ID" value="OVOC9273.1"/>
    <property type="gene ID" value="WBGene00246082"/>
</dbReference>
<dbReference type="EMBL" id="CMVM020000260">
    <property type="status" value="NOT_ANNOTATED_CDS"/>
    <property type="molecule type" value="Genomic_DNA"/>
</dbReference>
<evidence type="ECO:0000313" key="1">
    <source>
        <dbReference type="EnsemblMetazoa" id="OVOC9273.1"/>
    </source>
</evidence>
<name>A0A8R1U1P2_ONCVO</name>
<keyword evidence="2" id="KW-1185">Reference proteome</keyword>